<dbReference type="Pfam" id="PF00171">
    <property type="entry name" value="Aldedh"/>
    <property type="match status" value="1"/>
</dbReference>
<dbReference type="InterPro" id="IPR016160">
    <property type="entry name" value="Ald_DH_CS_CYS"/>
</dbReference>
<evidence type="ECO:0000313" key="10">
    <source>
        <dbReference type="Proteomes" id="UP000711996"/>
    </source>
</evidence>
<feature type="domain" description="Fe2OG dioxygenase" evidence="8">
    <location>
        <begin position="198"/>
        <end position="303"/>
    </location>
</feature>
<dbReference type="AlphaFoldDB" id="A0A9P5EN38"/>
<dbReference type="InterPro" id="IPR016161">
    <property type="entry name" value="Ald_DH/histidinol_DH"/>
</dbReference>
<dbReference type="InterPro" id="IPR029510">
    <property type="entry name" value="Ald_DH_CS_GLU"/>
</dbReference>
<evidence type="ECO:0000256" key="5">
    <source>
        <dbReference type="PROSITE-ProRule" id="PRU10007"/>
    </source>
</evidence>
<evidence type="ECO:0000256" key="1">
    <source>
        <dbReference type="ARBA" id="ARBA00009986"/>
    </source>
</evidence>
<evidence type="ECO:0000259" key="8">
    <source>
        <dbReference type="PROSITE" id="PS51471"/>
    </source>
</evidence>
<dbReference type="EC" id="1.2.1.3" evidence="3"/>
<dbReference type="InterPro" id="IPR026992">
    <property type="entry name" value="DIOX_N"/>
</dbReference>
<proteinExistence type="inferred from homology"/>
<evidence type="ECO:0000256" key="2">
    <source>
        <dbReference type="ARBA" id="ARBA00023002"/>
    </source>
</evidence>
<dbReference type="FunFam" id="3.40.605.10:FF:000001">
    <property type="entry name" value="Aldehyde dehydrogenase 1"/>
    <property type="match status" value="1"/>
</dbReference>
<dbReference type="InterPro" id="IPR044861">
    <property type="entry name" value="IPNS-like_FE2OG_OXY"/>
</dbReference>
<gene>
    <name evidence="9" type="primary">aldA-1</name>
    <name evidence="9" type="ORF">CGCSCA2_v009326</name>
</gene>
<dbReference type="Gene3D" id="3.40.309.10">
    <property type="entry name" value="Aldehyde Dehydrogenase, Chain A, domain 2"/>
    <property type="match status" value="1"/>
</dbReference>
<dbReference type="PROSITE" id="PS51471">
    <property type="entry name" value="FE2OG_OXY"/>
    <property type="match status" value="1"/>
</dbReference>
<organism evidence="9 10">
    <name type="scientific">Colletotrichum siamense</name>
    <name type="common">Anthracnose fungus</name>
    <dbReference type="NCBI Taxonomy" id="690259"/>
    <lineage>
        <taxon>Eukaryota</taxon>
        <taxon>Fungi</taxon>
        <taxon>Dikarya</taxon>
        <taxon>Ascomycota</taxon>
        <taxon>Pezizomycotina</taxon>
        <taxon>Sordariomycetes</taxon>
        <taxon>Hypocreomycetidae</taxon>
        <taxon>Glomerellales</taxon>
        <taxon>Glomerellaceae</taxon>
        <taxon>Colletotrichum</taxon>
        <taxon>Colletotrichum gloeosporioides species complex</taxon>
    </lineage>
</organism>
<dbReference type="Pfam" id="PF03171">
    <property type="entry name" value="2OG-FeII_Oxy"/>
    <property type="match status" value="1"/>
</dbReference>
<dbReference type="SUPFAM" id="SSF51197">
    <property type="entry name" value="Clavaminate synthase-like"/>
    <property type="match status" value="1"/>
</dbReference>
<comment type="similarity">
    <text evidence="1 6">Belongs to the aldehyde dehydrogenase family.</text>
</comment>
<dbReference type="InterPro" id="IPR015590">
    <property type="entry name" value="Aldehyde_DH_dom"/>
</dbReference>
<dbReference type="Pfam" id="PF14226">
    <property type="entry name" value="DIOX_N"/>
    <property type="match status" value="1"/>
</dbReference>
<dbReference type="GO" id="GO:0004029">
    <property type="term" value="F:aldehyde dehydrogenase (NAD+) activity"/>
    <property type="evidence" value="ECO:0007669"/>
    <property type="project" value="UniProtKB-EC"/>
</dbReference>
<reference evidence="9" key="1">
    <citation type="submission" date="2019-06" db="EMBL/GenBank/DDBJ databases">
        <authorList>
            <person name="Gan P."/>
            <person name="Shirasu K."/>
        </authorList>
    </citation>
    <scope>NUCLEOTIDE SEQUENCE [LARGE SCALE GENOMIC DNA]</scope>
    <source>
        <strain evidence="9">CAD2</strain>
    </source>
</reference>
<protein>
    <recommendedName>
        <fullName evidence="3">aldehyde dehydrogenase (NAD(+))</fullName>
        <ecNumber evidence="3">1.2.1.3</ecNumber>
    </recommendedName>
</protein>
<keyword evidence="2 6" id="KW-0560">Oxidoreductase</keyword>
<dbReference type="OrthoDB" id="406156at2759"/>
<comment type="caution">
    <text evidence="9">The sequence shown here is derived from an EMBL/GenBank/DDBJ whole genome shotgun (WGS) entry which is preliminary data.</text>
</comment>
<dbReference type="Gene3D" id="2.60.120.330">
    <property type="entry name" value="B-lactam Antibiotic, Isopenicillin N Synthase, Chain"/>
    <property type="match status" value="1"/>
</dbReference>
<evidence type="ECO:0000256" key="4">
    <source>
        <dbReference type="ARBA" id="ARBA00049194"/>
    </source>
</evidence>
<name>A0A9P5EN38_COLSI</name>
<dbReference type="GO" id="GO:0044283">
    <property type="term" value="P:small molecule biosynthetic process"/>
    <property type="evidence" value="ECO:0007669"/>
    <property type="project" value="UniProtKB-ARBA"/>
</dbReference>
<evidence type="ECO:0000256" key="3">
    <source>
        <dbReference type="ARBA" id="ARBA00024226"/>
    </source>
</evidence>
<dbReference type="PANTHER" id="PTHR11699">
    <property type="entry name" value="ALDEHYDE DEHYDROGENASE-RELATED"/>
    <property type="match status" value="1"/>
</dbReference>
<feature type="region of interest" description="Disordered" evidence="7">
    <location>
        <begin position="1"/>
        <end position="26"/>
    </location>
</feature>
<dbReference type="Gene3D" id="3.40.605.10">
    <property type="entry name" value="Aldehyde Dehydrogenase, Chain A, domain 1"/>
    <property type="match status" value="1"/>
</dbReference>
<dbReference type="FunFam" id="2.60.120.330:FF:000040">
    <property type="entry name" value="Chromosome 21, whole genome shotgun sequence"/>
    <property type="match status" value="1"/>
</dbReference>
<keyword evidence="10" id="KW-1185">Reference proteome</keyword>
<dbReference type="Proteomes" id="UP000711996">
    <property type="component" value="Unassembled WGS sequence"/>
</dbReference>
<feature type="compositionally biased region" description="Pro residues" evidence="7">
    <location>
        <begin position="1"/>
        <end position="11"/>
    </location>
</feature>
<sequence length="735" mass="81027">MAPSAVSPPPTTTGTLLVKPWSRPQETKEDLDWAPLTTIDLSRFDEPGGKQDLAKQLYDAITRVGFWVVTGTGIDDERILRQFSIGNTFFKEPLDEKRRFPCNFAEGEYFGYRENERWIGDTGVKENIEMLNIHKDIPAWTQVGRHRVVEDNWDEIRNFHRDVWEVARKLFVLIAIILELPENYLADAHAYDQVSDDHLRYMIYNVRTDEEWDKAQAYSKGGHTDFGSLTLLFSQHVAGLQIRTPEGDWKYVKPVEGGITCNAADTLTFLTNGFIKSTIHRVVKPPRDQIDIPRLGLLYFSRPGDHTPMRTVPSPLLDRLGLIREEDKDLSKPVPSGTEDADQLAKIESIDAGKPVKLAKVADVLACAACFRYYAGWADKIKGESIETDPNMLNLTLREPLGVCGLIIPWNFPILMCGWKLGPALAAGNVAVLKPAELTPLSALYLGKLIVEAEFPPGVVNIVPGLGHEAGAALSNHPDVAKVSFTGSTAVGKGILHASADSNLKKVTLELGGKSPSIVFGSADLDEVVEWVNGGIFYNMGQNCCASSRVFVHESVYESFITKFVERARKIQLGDPFDDKTFLGPQISGSQHSKIMGMIENAKTQGAICATGGRSPSGWFIEPTIFRDVKVDMGIAREEVFGPVVAVASFRDEEEALEMAHDTCYGLAAAVFTSGIKQGIKMAKELEAGTVWVNCYNKISHALPFGGYRQSGNGKDLGEDAIYGFTQLKTIGIML</sequence>
<accession>A0A9P5EN38</accession>
<dbReference type="InterPro" id="IPR016163">
    <property type="entry name" value="Ald_DH_C"/>
</dbReference>
<dbReference type="InterPro" id="IPR016162">
    <property type="entry name" value="Ald_DH_N"/>
</dbReference>
<evidence type="ECO:0000313" key="9">
    <source>
        <dbReference type="EMBL" id="KAF4854759.1"/>
    </source>
</evidence>
<dbReference type="EMBL" id="QPMT01000032">
    <property type="protein sequence ID" value="KAF4854759.1"/>
    <property type="molecule type" value="Genomic_DNA"/>
</dbReference>
<dbReference type="FunFam" id="3.40.309.10:FF:000012">
    <property type="entry name" value="Betaine aldehyde dehydrogenase"/>
    <property type="match status" value="1"/>
</dbReference>
<dbReference type="PROSITE" id="PS00687">
    <property type="entry name" value="ALDEHYDE_DEHYDR_GLU"/>
    <property type="match status" value="1"/>
</dbReference>
<dbReference type="InterPro" id="IPR027443">
    <property type="entry name" value="IPNS-like_sf"/>
</dbReference>
<dbReference type="SUPFAM" id="SSF53720">
    <property type="entry name" value="ALDH-like"/>
    <property type="match status" value="1"/>
</dbReference>
<dbReference type="InterPro" id="IPR005123">
    <property type="entry name" value="Oxoglu/Fe-dep_dioxygenase_dom"/>
</dbReference>
<feature type="active site" evidence="5">
    <location>
        <position position="510"/>
    </location>
</feature>
<evidence type="ECO:0000256" key="6">
    <source>
        <dbReference type="RuleBase" id="RU003345"/>
    </source>
</evidence>
<comment type="catalytic activity">
    <reaction evidence="4">
        <text>an aldehyde + NAD(+) + H2O = a carboxylate + NADH + 2 H(+)</text>
        <dbReference type="Rhea" id="RHEA:16185"/>
        <dbReference type="ChEBI" id="CHEBI:15377"/>
        <dbReference type="ChEBI" id="CHEBI:15378"/>
        <dbReference type="ChEBI" id="CHEBI:17478"/>
        <dbReference type="ChEBI" id="CHEBI:29067"/>
        <dbReference type="ChEBI" id="CHEBI:57540"/>
        <dbReference type="ChEBI" id="CHEBI:57945"/>
        <dbReference type="EC" id="1.2.1.3"/>
    </reaction>
</comment>
<evidence type="ECO:0000256" key="7">
    <source>
        <dbReference type="SAM" id="MobiDB-lite"/>
    </source>
</evidence>
<dbReference type="PROSITE" id="PS00070">
    <property type="entry name" value="ALDEHYDE_DEHYDR_CYS"/>
    <property type="match status" value="1"/>
</dbReference>